<gene>
    <name evidence="1" type="ORF">SCNU_05601</name>
</gene>
<comment type="caution">
    <text evidence="1">The sequence shown here is derived from an EMBL/GenBank/DDBJ whole genome shotgun (WGS) entry which is preliminary data.</text>
</comment>
<dbReference type="EMBL" id="AEUD01000003">
    <property type="protein sequence ID" value="EGD56300.1"/>
    <property type="molecule type" value="Genomic_DNA"/>
</dbReference>
<dbReference type="Proteomes" id="UP000035065">
    <property type="component" value="Unassembled WGS sequence"/>
</dbReference>
<sequence length="32" mass="3216">MMSTLVVMGSAIPGSVAVAARAARLVLEDGIE</sequence>
<dbReference type="STRING" id="644548.SCNU_05601"/>
<evidence type="ECO:0000313" key="2">
    <source>
        <dbReference type="Proteomes" id="UP000035065"/>
    </source>
</evidence>
<reference evidence="1 2" key="1">
    <citation type="journal article" date="2011" name="J. Bacteriol.">
        <title>Draft Genome Sequence of Gordonia neofelifaecis NRRL B-59395, a Cholesterol-Degrading Actinomycete.</title>
        <authorList>
            <person name="Ge F."/>
            <person name="Li W."/>
            <person name="Chen G."/>
            <person name="Liu Y."/>
            <person name="Zhang G."/>
            <person name="Yong B."/>
            <person name="Wang Q."/>
            <person name="Wang N."/>
            <person name="Huang Z."/>
            <person name="Li W."/>
            <person name="Wang J."/>
            <person name="Wu C."/>
            <person name="Xie Q."/>
            <person name="Liu G."/>
        </authorList>
    </citation>
    <scope>NUCLEOTIDE SEQUENCE [LARGE SCALE GENOMIC DNA]</scope>
    <source>
        <strain evidence="1 2">NRRL B-59395</strain>
    </source>
</reference>
<name>F1YH02_9ACTN</name>
<proteinExistence type="predicted"/>
<keyword evidence="2" id="KW-1185">Reference proteome</keyword>
<organism evidence="1 2">
    <name type="scientific">Gordonia neofelifaecis NRRL B-59395</name>
    <dbReference type="NCBI Taxonomy" id="644548"/>
    <lineage>
        <taxon>Bacteria</taxon>
        <taxon>Bacillati</taxon>
        <taxon>Actinomycetota</taxon>
        <taxon>Actinomycetes</taxon>
        <taxon>Mycobacteriales</taxon>
        <taxon>Gordoniaceae</taxon>
        <taxon>Gordonia</taxon>
    </lineage>
</organism>
<evidence type="ECO:0000313" key="1">
    <source>
        <dbReference type="EMBL" id="EGD56300.1"/>
    </source>
</evidence>
<dbReference type="AlphaFoldDB" id="F1YH02"/>
<protein>
    <submittedName>
        <fullName evidence="1">Uncharacterized protein</fullName>
    </submittedName>
</protein>
<accession>F1YH02</accession>